<dbReference type="PANTHER" id="PTHR47047">
    <property type="entry name" value="PUTATIVE-RELATED-RELATED"/>
    <property type="match status" value="1"/>
</dbReference>
<dbReference type="PANTHER" id="PTHR47047:SF6">
    <property type="entry name" value="PROTEIN, PUTATIVE CALPAIN-LIKE CYSTEINE PEPTIDASE, CLAN CA, FAMILY C2-RELATED"/>
    <property type="match status" value="1"/>
</dbReference>
<evidence type="ECO:0000313" key="2">
    <source>
        <dbReference type="EMBL" id="ESL06092.1"/>
    </source>
</evidence>
<name>A0A061IYL1_TRYRA</name>
<feature type="domain" description="DUF1935" evidence="1">
    <location>
        <begin position="16"/>
        <end position="112"/>
    </location>
</feature>
<dbReference type="InterPro" id="IPR013780">
    <property type="entry name" value="Glyco_hydro_b"/>
</dbReference>
<evidence type="ECO:0000313" key="3">
    <source>
        <dbReference type="Proteomes" id="UP000031737"/>
    </source>
</evidence>
<sequence length="140" mass="15893">MGLSSSKLGQHKLLATPEIRGNMETWLFNGLLLRIIDTPTRTLAFFNNSKDYEFHITYLLKAGSGVQPLDKTALKSQSDGVRCEVVVYPLKTQRFIVGNVGSHESKIEALPLSDNYFRSHPNINERAYHRRLMPPSASWF</sequence>
<comment type="caution">
    <text evidence="2">The sequence shown here is derived from an EMBL/GenBank/DDBJ whole genome shotgun (WGS) entry which is preliminary data.</text>
</comment>
<dbReference type="Pfam" id="PF09149">
    <property type="entry name" value="DUF1935"/>
    <property type="match status" value="1"/>
</dbReference>
<dbReference type="VEuPathDB" id="TriTrypDB:TRSC58_06239"/>
<dbReference type="EMBL" id="AUPL01006239">
    <property type="protein sequence ID" value="ESL06092.1"/>
    <property type="molecule type" value="Genomic_DNA"/>
</dbReference>
<dbReference type="Gene3D" id="2.60.40.1180">
    <property type="entry name" value="Golgi alpha-mannosidase II"/>
    <property type="match status" value="1"/>
</dbReference>
<dbReference type="Proteomes" id="UP000031737">
    <property type="component" value="Unassembled WGS sequence"/>
</dbReference>
<dbReference type="SUPFAM" id="SSF101601">
    <property type="entry name" value="Smp-1-like"/>
    <property type="match status" value="1"/>
</dbReference>
<dbReference type="AlphaFoldDB" id="A0A061IYL1"/>
<evidence type="ECO:0000259" key="1">
    <source>
        <dbReference type="Pfam" id="PF09149"/>
    </source>
</evidence>
<dbReference type="OrthoDB" id="256032at2759"/>
<accession>A0A061IYL1</accession>
<dbReference type="InterPro" id="IPR036310">
    <property type="entry name" value="Smp-1-like_sf"/>
</dbReference>
<keyword evidence="3" id="KW-1185">Reference proteome</keyword>
<proteinExistence type="predicted"/>
<reference evidence="2 3" key="1">
    <citation type="submission" date="2013-07" db="EMBL/GenBank/DDBJ databases">
        <authorList>
            <person name="Stoco P.H."/>
            <person name="Wagner G."/>
            <person name="Gerber A."/>
            <person name="Zaha A."/>
            <person name="Thompson C."/>
            <person name="Bartholomeu D.C."/>
            <person name="Luckemeyer D.D."/>
            <person name="Bahia D."/>
            <person name="Loreto E."/>
            <person name="Prestes E.B."/>
            <person name="Lima F.M."/>
            <person name="Rodrigues-Luiz G."/>
            <person name="Vallejo G.A."/>
            <person name="Filho J.F."/>
            <person name="Monteiro K.M."/>
            <person name="Tyler K.M."/>
            <person name="de Almeida L.G."/>
            <person name="Ortiz M.F."/>
            <person name="Siervo M.A."/>
            <person name="de Moraes M.H."/>
            <person name="Cunha O.L."/>
            <person name="Mendonca-Neto R."/>
            <person name="Silva R."/>
            <person name="Teixeira S.M."/>
            <person name="Murta S.M."/>
            <person name="Sincero T.C."/>
            <person name="Mendes T.A."/>
            <person name="Urmenyi T.P."/>
            <person name="Silva V.G."/>
            <person name="da Rocha W.D."/>
            <person name="Andersson B."/>
            <person name="Romanha A.J."/>
            <person name="Steindel M."/>
            <person name="de Vasconcelos A.T."/>
            <person name="Grisard E.C."/>
        </authorList>
    </citation>
    <scope>NUCLEOTIDE SEQUENCE [LARGE SCALE GENOMIC DNA]</scope>
    <source>
        <strain evidence="2 3">SC58</strain>
    </source>
</reference>
<protein>
    <recommendedName>
        <fullName evidence="1">DUF1935 domain-containing protein</fullName>
    </recommendedName>
</protein>
<organism evidence="2 3">
    <name type="scientific">Trypanosoma rangeli SC58</name>
    <dbReference type="NCBI Taxonomy" id="429131"/>
    <lineage>
        <taxon>Eukaryota</taxon>
        <taxon>Discoba</taxon>
        <taxon>Euglenozoa</taxon>
        <taxon>Kinetoplastea</taxon>
        <taxon>Metakinetoplastina</taxon>
        <taxon>Trypanosomatida</taxon>
        <taxon>Trypanosomatidae</taxon>
        <taxon>Trypanosoma</taxon>
        <taxon>Herpetosoma</taxon>
    </lineage>
</organism>
<gene>
    <name evidence="2" type="ORF">TRSC58_06239</name>
</gene>
<dbReference type="InterPro" id="IPR015232">
    <property type="entry name" value="DUF1935"/>
</dbReference>